<evidence type="ECO:0000313" key="8">
    <source>
        <dbReference type="EMBL" id="RDU62231.1"/>
    </source>
</evidence>
<comment type="subcellular location">
    <subcellularLocation>
        <location evidence="1">Cell membrane</location>
        <topology evidence="1">Multi-pass membrane protein</topology>
    </subcellularLocation>
</comment>
<sequence length="507" mass="56699">MFRSLSLSSKLISGVMAIFIVIICIVSILNYKKTSQDTIEVFEGIQHLALNASYNTINITMHIEAQQHLEMLADALSQMDKNDIIAQRNILRDVASLIKYPSVYVTYDSDGKTLTEDYQPNNHKPMKEQWDNVDDLRNRPWYQAAKNANQLVITPTYESSVGANKGKLLSTAAMPIIKDGRFIGVVGLDIFVHEFQQRFQNFKRQELPSMRIFITDNTGRIFSHEDPAIVADPNPTSVEIALLEALKTSKEGKITYTRSSSNEESLAFYKQFPFGWTIVAAASKNDYTKAINEALLITSTLALILMLVGALVLFFIIKRMLRPMSQIQQGLLDFFRYLNYETKQAPAPIAIQSKDEFGAMATAINENIEKTHESLDQDSALVQDSLVAIQAAKDGSAVKRITHTGSNPYLNQLRDSVNELLELLCVAIGKDLHELNRVFDSYVKLDFSTSVANASGRVDMVTNTLGDEIRKMLHTSANFAKDLESKSKDLEEAVRTLTESSNTQASS</sequence>
<dbReference type="CDD" id="cd12913">
    <property type="entry name" value="PDC1_MCP_like"/>
    <property type="match status" value="1"/>
</dbReference>
<feature type="transmembrane region" description="Helical" evidence="6">
    <location>
        <begin position="12"/>
        <end position="31"/>
    </location>
</feature>
<evidence type="ECO:0000256" key="6">
    <source>
        <dbReference type="SAM" id="Phobius"/>
    </source>
</evidence>
<dbReference type="RefSeq" id="WP_147290023.1">
    <property type="nucleotide sequence ID" value="NZ_NXLQ01000034.1"/>
</dbReference>
<organism evidence="8 9">
    <name type="scientific">Helicobacter didelphidarum</name>
    <dbReference type="NCBI Taxonomy" id="2040648"/>
    <lineage>
        <taxon>Bacteria</taxon>
        <taxon>Pseudomonadati</taxon>
        <taxon>Campylobacterota</taxon>
        <taxon>Epsilonproteobacteria</taxon>
        <taxon>Campylobacterales</taxon>
        <taxon>Helicobacteraceae</taxon>
        <taxon>Helicobacter</taxon>
    </lineage>
</organism>
<dbReference type="CDD" id="cd18774">
    <property type="entry name" value="PDC2_HK_sensor"/>
    <property type="match status" value="1"/>
</dbReference>
<dbReference type="InterPro" id="IPR029151">
    <property type="entry name" value="Sensor-like_sf"/>
</dbReference>
<keyword evidence="4 6" id="KW-1133">Transmembrane helix</keyword>
<keyword evidence="5 6" id="KW-0472">Membrane</keyword>
<keyword evidence="2" id="KW-1003">Cell membrane</keyword>
<keyword evidence="3 6" id="KW-0812">Transmembrane</keyword>
<protein>
    <submittedName>
        <fullName evidence="8">Methyl-accepting chemotaxis protein</fullName>
    </submittedName>
</protein>
<feature type="transmembrane region" description="Helical" evidence="6">
    <location>
        <begin position="294"/>
        <end position="317"/>
    </location>
</feature>
<dbReference type="AlphaFoldDB" id="A0A3D8ICG3"/>
<dbReference type="Pfam" id="PF02743">
    <property type="entry name" value="dCache_1"/>
    <property type="match status" value="1"/>
</dbReference>
<dbReference type="OrthoDB" id="5348717at2"/>
<dbReference type="SUPFAM" id="SSF103190">
    <property type="entry name" value="Sensory domain-like"/>
    <property type="match status" value="1"/>
</dbReference>
<feature type="domain" description="Cache" evidence="7">
    <location>
        <begin position="74"/>
        <end position="280"/>
    </location>
</feature>
<gene>
    <name evidence="8" type="ORF">CQA53_09455</name>
</gene>
<keyword evidence="9" id="KW-1185">Reference proteome</keyword>
<dbReference type="Gene3D" id="3.30.450.20">
    <property type="entry name" value="PAS domain"/>
    <property type="match status" value="1"/>
</dbReference>
<dbReference type="EMBL" id="NXLQ01000034">
    <property type="protein sequence ID" value="RDU62231.1"/>
    <property type="molecule type" value="Genomic_DNA"/>
</dbReference>
<name>A0A3D8ICG3_9HELI</name>
<reference evidence="8 9" key="1">
    <citation type="submission" date="2018-04" db="EMBL/GenBank/DDBJ databases">
        <title>Novel Campyloabacter and Helicobacter Species and Strains.</title>
        <authorList>
            <person name="Mannion A.J."/>
            <person name="Shen Z."/>
            <person name="Fox J.G."/>
        </authorList>
    </citation>
    <scope>NUCLEOTIDE SEQUENCE [LARGE SCALE GENOMIC DNA]</scope>
    <source>
        <strain evidence="8 9">MIT 17-337</strain>
    </source>
</reference>
<evidence type="ECO:0000256" key="3">
    <source>
        <dbReference type="ARBA" id="ARBA00022692"/>
    </source>
</evidence>
<dbReference type="GO" id="GO:0005886">
    <property type="term" value="C:plasma membrane"/>
    <property type="evidence" value="ECO:0007669"/>
    <property type="project" value="UniProtKB-SubCell"/>
</dbReference>
<comment type="caution">
    <text evidence="8">The sequence shown here is derived from an EMBL/GenBank/DDBJ whole genome shotgun (WGS) entry which is preliminary data.</text>
</comment>
<proteinExistence type="predicted"/>
<feature type="non-terminal residue" evidence="8">
    <location>
        <position position="507"/>
    </location>
</feature>
<evidence type="ECO:0000256" key="2">
    <source>
        <dbReference type="ARBA" id="ARBA00022475"/>
    </source>
</evidence>
<evidence type="ECO:0000256" key="4">
    <source>
        <dbReference type="ARBA" id="ARBA00022989"/>
    </source>
</evidence>
<dbReference type="Proteomes" id="UP000256379">
    <property type="component" value="Unassembled WGS sequence"/>
</dbReference>
<dbReference type="Gene3D" id="6.10.340.10">
    <property type="match status" value="1"/>
</dbReference>
<accession>A0A3D8ICG3</accession>
<evidence type="ECO:0000256" key="1">
    <source>
        <dbReference type="ARBA" id="ARBA00004651"/>
    </source>
</evidence>
<evidence type="ECO:0000259" key="7">
    <source>
        <dbReference type="Pfam" id="PF02743"/>
    </source>
</evidence>
<evidence type="ECO:0000313" key="9">
    <source>
        <dbReference type="Proteomes" id="UP000256379"/>
    </source>
</evidence>
<dbReference type="InterPro" id="IPR033479">
    <property type="entry name" value="dCache_1"/>
</dbReference>
<evidence type="ECO:0000256" key="5">
    <source>
        <dbReference type="ARBA" id="ARBA00023136"/>
    </source>
</evidence>